<evidence type="ECO:0000256" key="1">
    <source>
        <dbReference type="SAM" id="Phobius"/>
    </source>
</evidence>
<dbReference type="Gene3D" id="3.30.40.10">
    <property type="entry name" value="Zinc/RING finger domain, C3HC4 (zinc finger)"/>
    <property type="match status" value="1"/>
</dbReference>
<dbReference type="InterPro" id="IPR013083">
    <property type="entry name" value="Znf_RING/FYVE/PHD"/>
</dbReference>
<keyword evidence="4" id="KW-1185">Reference proteome</keyword>
<dbReference type="AlphaFoldDB" id="A0A3S4QH81"/>
<keyword evidence="1" id="KW-0472">Membrane</keyword>
<gene>
    <name evidence="3" type="ORF">B4U79_18429</name>
    <name evidence="2" type="ORF">B4U79_18476</name>
</gene>
<protein>
    <submittedName>
        <fullName evidence="3">Uncharacterized protein</fullName>
    </submittedName>
</protein>
<feature type="transmembrane region" description="Helical" evidence="1">
    <location>
        <begin position="85"/>
        <end position="109"/>
    </location>
</feature>
<comment type="caution">
    <text evidence="3">The sequence shown here is derived from an EMBL/GenBank/DDBJ whole genome shotgun (WGS) entry which is preliminary data.</text>
</comment>
<dbReference type="Proteomes" id="UP000285301">
    <property type="component" value="Unassembled WGS sequence"/>
</dbReference>
<evidence type="ECO:0000313" key="2">
    <source>
        <dbReference type="EMBL" id="RWS02522.1"/>
    </source>
</evidence>
<evidence type="ECO:0000313" key="3">
    <source>
        <dbReference type="EMBL" id="RWS03442.1"/>
    </source>
</evidence>
<dbReference type="EMBL" id="NCKU01007603">
    <property type="protein sequence ID" value="RWS02522.1"/>
    <property type="molecule type" value="Genomic_DNA"/>
</dbReference>
<evidence type="ECO:0000313" key="4">
    <source>
        <dbReference type="Proteomes" id="UP000285301"/>
    </source>
</evidence>
<keyword evidence="1" id="KW-0812">Transmembrane</keyword>
<dbReference type="EMBL" id="NCKU01006499">
    <property type="protein sequence ID" value="RWS03442.1"/>
    <property type="molecule type" value="Genomic_DNA"/>
</dbReference>
<reference evidence="3" key="2">
    <citation type="submission" date="2018-11" db="EMBL/GenBank/DDBJ databases">
        <title>Trombidioid mite genomics.</title>
        <authorList>
            <person name="Dong X."/>
        </authorList>
    </citation>
    <scope>NUCLEOTIDE SEQUENCE</scope>
    <source>
        <strain evidence="3">UoL-WK</strain>
    </source>
</reference>
<feature type="transmembrane region" description="Helical" evidence="1">
    <location>
        <begin position="121"/>
        <end position="143"/>
    </location>
</feature>
<sequence>MKPVPKQLQEAIDGLRFHCENYKNGCCAMLKHNELDDHLKTCEFKSSTSTTETTPLLNSRSEITAYGETNITDERKDRFEYCLNIFCKIFATLFILAYFGSTSIIAIVHYNECASYQHLPLLLIVFGIASCATLICIIISRLFSNFFGADIFENIDSSEDYQ</sequence>
<organism evidence="3 4">
    <name type="scientific">Dinothrombium tinctorium</name>
    <dbReference type="NCBI Taxonomy" id="1965070"/>
    <lineage>
        <taxon>Eukaryota</taxon>
        <taxon>Metazoa</taxon>
        <taxon>Ecdysozoa</taxon>
        <taxon>Arthropoda</taxon>
        <taxon>Chelicerata</taxon>
        <taxon>Arachnida</taxon>
        <taxon>Acari</taxon>
        <taxon>Acariformes</taxon>
        <taxon>Trombidiformes</taxon>
        <taxon>Prostigmata</taxon>
        <taxon>Anystina</taxon>
        <taxon>Parasitengona</taxon>
        <taxon>Trombidioidea</taxon>
        <taxon>Trombidiidae</taxon>
        <taxon>Dinothrombium</taxon>
    </lineage>
</organism>
<name>A0A3S4QH81_9ACAR</name>
<dbReference type="OrthoDB" id="6477712at2759"/>
<keyword evidence="1" id="KW-1133">Transmembrane helix</keyword>
<reference evidence="3 4" key="1">
    <citation type="journal article" date="2018" name="Gigascience">
        <title>Genomes of trombidid mites reveal novel predicted allergens and laterally-transferred genes associated with secondary metabolism.</title>
        <authorList>
            <person name="Dong X."/>
            <person name="Chaisiri K."/>
            <person name="Xia D."/>
            <person name="Armstrong S.D."/>
            <person name="Fang Y."/>
            <person name="Donnelly M.J."/>
            <person name="Kadowaki T."/>
            <person name="McGarry J.W."/>
            <person name="Darby A.C."/>
            <person name="Makepeace B.L."/>
        </authorList>
    </citation>
    <scope>NUCLEOTIDE SEQUENCE [LARGE SCALE GENOMIC DNA]</scope>
    <source>
        <strain evidence="3">UoL-WK</strain>
    </source>
</reference>
<accession>A0A3S4QH81</accession>
<dbReference type="SUPFAM" id="SSF49599">
    <property type="entry name" value="TRAF domain-like"/>
    <property type="match status" value="1"/>
</dbReference>
<proteinExistence type="predicted"/>